<accession>A0A1H1UTF9</accession>
<feature type="compositionally biased region" description="Basic and acidic residues" evidence="1">
    <location>
        <begin position="13"/>
        <end position="24"/>
    </location>
</feature>
<sequence>MVDTNPTRVPWRAIDKPLSGDDHPHSARMGAPFLGWYGVDRRTIAFLFLLGFSDRIYYSERMQGAIAMFAKLIRTVVAVTTTCLITWGGNARAEILVTTAAISRGELTIVGRVRRPREPSVHIKISSNKTVQVESSSTGGFRWIGPEFPSTCIVEISSGEDKREVVIQNCGLPGPAGPPGPAGSPGPAGPAGTMGPAGPKGEPGEAAKQ</sequence>
<evidence type="ECO:0000313" key="2">
    <source>
        <dbReference type="EMBL" id="SDS75149.1"/>
    </source>
</evidence>
<dbReference type="AlphaFoldDB" id="A0A1H1UTF9"/>
<evidence type="ECO:0008006" key="4">
    <source>
        <dbReference type="Google" id="ProtNLM"/>
    </source>
</evidence>
<protein>
    <recommendedName>
        <fullName evidence="4">Collagen triple helix repeat-containing protein</fullName>
    </recommendedName>
</protein>
<dbReference type="Proteomes" id="UP000243904">
    <property type="component" value="Chromosome I"/>
</dbReference>
<feature type="compositionally biased region" description="Low complexity" evidence="1">
    <location>
        <begin position="190"/>
        <end position="201"/>
    </location>
</feature>
<organism evidence="2 3">
    <name type="scientific">Bradyrhizobium canariense</name>
    <dbReference type="NCBI Taxonomy" id="255045"/>
    <lineage>
        <taxon>Bacteria</taxon>
        <taxon>Pseudomonadati</taxon>
        <taxon>Pseudomonadota</taxon>
        <taxon>Alphaproteobacteria</taxon>
        <taxon>Hyphomicrobiales</taxon>
        <taxon>Nitrobacteraceae</taxon>
        <taxon>Bradyrhizobium</taxon>
    </lineage>
</organism>
<evidence type="ECO:0000256" key="1">
    <source>
        <dbReference type="SAM" id="MobiDB-lite"/>
    </source>
</evidence>
<feature type="region of interest" description="Disordered" evidence="1">
    <location>
        <begin position="170"/>
        <end position="209"/>
    </location>
</feature>
<feature type="compositionally biased region" description="Pro residues" evidence="1">
    <location>
        <begin position="175"/>
        <end position="188"/>
    </location>
</feature>
<keyword evidence="3" id="KW-1185">Reference proteome</keyword>
<name>A0A1H1UTF9_9BRAD</name>
<proteinExistence type="predicted"/>
<gene>
    <name evidence="2" type="ORF">SAMN05444158_3075</name>
</gene>
<feature type="region of interest" description="Disordered" evidence="1">
    <location>
        <begin position="1"/>
        <end position="24"/>
    </location>
</feature>
<reference evidence="3" key="1">
    <citation type="submission" date="2016-10" db="EMBL/GenBank/DDBJ databases">
        <authorList>
            <person name="Varghese N."/>
            <person name="Submissions S."/>
        </authorList>
    </citation>
    <scope>NUCLEOTIDE SEQUENCE [LARGE SCALE GENOMIC DNA]</scope>
    <source>
        <strain evidence="3">GAS369</strain>
    </source>
</reference>
<dbReference type="EMBL" id="LT629750">
    <property type="protein sequence ID" value="SDS75149.1"/>
    <property type="molecule type" value="Genomic_DNA"/>
</dbReference>
<evidence type="ECO:0000313" key="3">
    <source>
        <dbReference type="Proteomes" id="UP000243904"/>
    </source>
</evidence>